<dbReference type="AlphaFoldDB" id="A0A8S9YIE4"/>
<keyword evidence="4" id="KW-0508">mRNA splicing</keyword>
<feature type="region of interest" description="Disordered" evidence="7">
    <location>
        <begin position="396"/>
        <end position="423"/>
    </location>
</feature>
<feature type="region of interest" description="Disordered" evidence="7">
    <location>
        <begin position="538"/>
        <end position="629"/>
    </location>
</feature>
<dbReference type="OrthoDB" id="5583at2759"/>
<evidence type="ECO:0000256" key="6">
    <source>
        <dbReference type="SAM" id="Coils"/>
    </source>
</evidence>
<keyword evidence="3" id="KW-0507">mRNA processing</keyword>
<dbReference type="GO" id="GO:0000481">
    <property type="term" value="P:maturation of 5S rRNA"/>
    <property type="evidence" value="ECO:0007669"/>
    <property type="project" value="TreeGrafter"/>
</dbReference>
<protein>
    <recommendedName>
        <fullName evidence="10">U4/U6.U5 tri-snRNP-associated protein 1</fullName>
    </recommendedName>
</protein>
<evidence type="ECO:0000256" key="5">
    <source>
        <dbReference type="ARBA" id="ARBA00023242"/>
    </source>
</evidence>
<dbReference type="Pfam" id="PF03343">
    <property type="entry name" value="SART-1"/>
    <property type="match status" value="1"/>
</dbReference>
<dbReference type="InterPro" id="IPR005011">
    <property type="entry name" value="SNU66/SART1"/>
</dbReference>
<evidence type="ECO:0000256" key="3">
    <source>
        <dbReference type="ARBA" id="ARBA00022664"/>
    </source>
</evidence>
<sequence length="810" mass="90601">MHDKSGEHSSDRKRRHHKSRERARSPFEDNGDISYHKERRSTRRRTEVNTYSGSAYNLFYILPYLFPKVDDASVAPGGGGEISLSVEETNALRAKLGLAPLELNDAAPAEDEQRIVDNQSENYVHAPAKDLRRARESEALKEKLVVHKDKRALYDKLASSKLYEPAEKDLSVSSWVEKIREKERIKKQAQERAKVLTELDEQYNNDDLVMPNYSSTSGIAYKSSDLSGLKIEHKVDSFREGKSIILTLKDRGVLDEADDTDVLINVNLVDDEKAEVNRENTRKVAGLAGIADEEDEDVLLGLKQKGVLSKYDAEIDGAQTSKFTIGPEGTYVPDAERILERLHAELRAGKQSLADTELRVASEYFSEEELQAKFKKRSRRVKTRKRTALTVDDLLDTDSQNTSTDLGSRGSRRPQSDDLAEPNSLHVEEVVALATAHDPAPYDSSLIEDLEGDAGEDDLREEIQKTINRVVKSKSAVYVKPEDVAAQLLSRKHDESEVAQPVSTADTGCVVFDSTAEFYKSIGSGLQERMRQHARLGHLKPEDVSDDGEQEGIKYPDDETGEWGMTKDEESDEMSVTDDDCPTDERKSSSSNRWHTVGEDSSSVRRPLHKGKSTRTPTGPVTSASKEVHEEKHLTGVLDDEPCLDSGLFSALKLAGKKGYLDKGEEKSTGTGTMVNLMAKHFVQEDVRYDDIDAKFAKRDRYTAGPLSEFKDLKHYKPEVKLEYVDELGRQLNAKEAFRQLSHKFHGKGSGKNKIENRMKKIREEFLLKASTSSDTPLGTAEKLSKKLQSIALPYVILSGKNAAVKNLTK</sequence>
<dbReference type="EMBL" id="JTDE01005057">
    <property type="protein sequence ID" value="KAF7251407.1"/>
    <property type="molecule type" value="Genomic_DNA"/>
</dbReference>
<evidence type="ECO:0000256" key="2">
    <source>
        <dbReference type="ARBA" id="ARBA00006076"/>
    </source>
</evidence>
<name>A0A8S9YIE4_9TREM</name>
<feature type="compositionally biased region" description="Basic residues" evidence="7">
    <location>
        <begin position="11"/>
        <end position="21"/>
    </location>
</feature>
<evidence type="ECO:0000256" key="1">
    <source>
        <dbReference type="ARBA" id="ARBA00004123"/>
    </source>
</evidence>
<reference evidence="8" key="1">
    <citation type="submission" date="2019-07" db="EMBL/GenBank/DDBJ databases">
        <title>Annotation for the trematode Paragonimus miyazaki's.</title>
        <authorList>
            <person name="Choi Y.-J."/>
        </authorList>
    </citation>
    <scope>NUCLEOTIDE SEQUENCE</scope>
    <source>
        <strain evidence="8">Japan</strain>
    </source>
</reference>
<evidence type="ECO:0000256" key="7">
    <source>
        <dbReference type="SAM" id="MobiDB-lite"/>
    </source>
</evidence>
<comment type="similarity">
    <text evidence="2">Belongs to the SNU66/SART1 family.</text>
</comment>
<feature type="coiled-coil region" evidence="6">
    <location>
        <begin position="172"/>
        <end position="206"/>
    </location>
</feature>
<feature type="region of interest" description="Disordered" evidence="7">
    <location>
        <begin position="1"/>
        <end position="47"/>
    </location>
</feature>
<keyword evidence="5" id="KW-0539">Nucleus</keyword>
<comment type="caution">
    <text evidence="8">The sequence shown here is derived from an EMBL/GenBank/DDBJ whole genome shotgun (WGS) entry which is preliminary data.</text>
</comment>
<keyword evidence="9" id="KW-1185">Reference proteome</keyword>
<evidence type="ECO:0000256" key="4">
    <source>
        <dbReference type="ARBA" id="ARBA00023187"/>
    </source>
</evidence>
<keyword evidence="6" id="KW-0175">Coiled coil</keyword>
<dbReference type="PANTHER" id="PTHR14152">
    <property type="entry name" value="SQUAMOUS CELL CARCINOMA ANTIGEN RECOGNISED BY CYTOTOXIC T LYMPHOCYTES"/>
    <property type="match status" value="1"/>
</dbReference>
<comment type="subcellular location">
    <subcellularLocation>
        <location evidence="1">Nucleus</location>
    </subcellularLocation>
</comment>
<feature type="compositionally biased region" description="Basic and acidic residues" evidence="7">
    <location>
        <begin position="1"/>
        <end position="10"/>
    </location>
</feature>
<feature type="compositionally biased region" description="Polar residues" evidence="7">
    <location>
        <begin position="614"/>
        <end position="625"/>
    </location>
</feature>
<feature type="compositionally biased region" description="Acidic residues" evidence="7">
    <location>
        <begin position="569"/>
        <end position="582"/>
    </location>
</feature>
<dbReference type="GO" id="GO:0046540">
    <property type="term" value="C:U4/U6 x U5 tri-snRNP complex"/>
    <property type="evidence" value="ECO:0007669"/>
    <property type="project" value="InterPro"/>
</dbReference>
<evidence type="ECO:0000313" key="8">
    <source>
        <dbReference type="EMBL" id="KAF7251407.1"/>
    </source>
</evidence>
<evidence type="ECO:0008006" key="10">
    <source>
        <dbReference type="Google" id="ProtNLM"/>
    </source>
</evidence>
<dbReference type="Pfam" id="PF19252">
    <property type="entry name" value="HIND"/>
    <property type="match status" value="1"/>
</dbReference>
<dbReference type="GO" id="GO:0045292">
    <property type="term" value="P:mRNA cis splicing, via spliceosome"/>
    <property type="evidence" value="ECO:0007669"/>
    <property type="project" value="TreeGrafter"/>
</dbReference>
<dbReference type="InterPro" id="IPR045347">
    <property type="entry name" value="HIND"/>
</dbReference>
<dbReference type="Proteomes" id="UP000822476">
    <property type="component" value="Unassembled WGS sequence"/>
</dbReference>
<gene>
    <name evidence="8" type="ORF">EG68_09163</name>
</gene>
<evidence type="ECO:0000313" key="9">
    <source>
        <dbReference type="Proteomes" id="UP000822476"/>
    </source>
</evidence>
<proteinExistence type="inferred from homology"/>
<accession>A0A8S9YIE4</accession>
<organism evidence="8 9">
    <name type="scientific">Paragonimus skrjabini miyazakii</name>
    <dbReference type="NCBI Taxonomy" id="59628"/>
    <lineage>
        <taxon>Eukaryota</taxon>
        <taxon>Metazoa</taxon>
        <taxon>Spiralia</taxon>
        <taxon>Lophotrochozoa</taxon>
        <taxon>Platyhelminthes</taxon>
        <taxon>Trematoda</taxon>
        <taxon>Digenea</taxon>
        <taxon>Plagiorchiida</taxon>
        <taxon>Troglotremata</taxon>
        <taxon>Troglotrematidae</taxon>
        <taxon>Paragonimus</taxon>
    </lineage>
</organism>
<dbReference type="PANTHER" id="PTHR14152:SF5">
    <property type="entry name" value="U4_U6.U5 TRI-SNRNP-ASSOCIATED PROTEIN 1"/>
    <property type="match status" value="1"/>
</dbReference>